<dbReference type="Gene3D" id="3.40.50.880">
    <property type="match status" value="1"/>
</dbReference>
<accession>A0A7X9WXK0</accession>
<dbReference type="InterPro" id="IPR029062">
    <property type="entry name" value="Class_I_gatase-like"/>
</dbReference>
<dbReference type="Proteomes" id="UP000519023">
    <property type="component" value="Unassembled WGS sequence"/>
</dbReference>
<organism evidence="3 4">
    <name type="scientific">Sphingobium psychrophilum</name>
    <dbReference type="NCBI Taxonomy" id="2728834"/>
    <lineage>
        <taxon>Bacteria</taxon>
        <taxon>Pseudomonadati</taxon>
        <taxon>Pseudomonadota</taxon>
        <taxon>Alphaproteobacteria</taxon>
        <taxon>Sphingomonadales</taxon>
        <taxon>Sphingomonadaceae</taxon>
        <taxon>Sphingobium</taxon>
    </lineage>
</organism>
<feature type="domain" description="ThuA-like" evidence="2">
    <location>
        <begin position="145"/>
        <end position="368"/>
    </location>
</feature>
<dbReference type="Pfam" id="PF06283">
    <property type="entry name" value="ThuA"/>
    <property type="match status" value="1"/>
</dbReference>
<feature type="signal peptide" evidence="1">
    <location>
        <begin position="1"/>
        <end position="25"/>
    </location>
</feature>
<keyword evidence="4" id="KW-1185">Reference proteome</keyword>
<dbReference type="PANTHER" id="PTHR40469:SF2">
    <property type="entry name" value="GALACTOSE-BINDING DOMAIN-LIKE SUPERFAMILY PROTEIN"/>
    <property type="match status" value="1"/>
</dbReference>
<dbReference type="SUPFAM" id="SSF52317">
    <property type="entry name" value="Class I glutamine amidotransferase-like"/>
    <property type="match status" value="1"/>
</dbReference>
<protein>
    <submittedName>
        <fullName evidence="3">ThuA domain-containing protein</fullName>
    </submittedName>
</protein>
<keyword evidence="1" id="KW-0732">Signal</keyword>
<feature type="chain" id="PRO_5031515543" evidence="1">
    <location>
        <begin position="26"/>
        <end position="393"/>
    </location>
</feature>
<dbReference type="PANTHER" id="PTHR40469">
    <property type="entry name" value="SECRETED GLYCOSYL HYDROLASE"/>
    <property type="match status" value="1"/>
</dbReference>
<dbReference type="AlphaFoldDB" id="A0A7X9WXK0"/>
<name>A0A7X9WXK0_9SPHN</name>
<reference evidence="3 4" key="1">
    <citation type="submission" date="2020-04" db="EMBL/GenBank/DDBJ databases">
        <title>Sphingobium sp. AR-3-1 isolated from Arctic soil.</title>
        <authorList>
            <person name="Dahal R.H."/>
            <person name="Chaudhary D.K."/>
        </authorList>
    </citation>
    <scope>NUCLEOTIDE SEQUENCE [LARGE SCALE GENOMIC DNA]</scope>
    <source>
        <strain evidence="3 4">AR-3-1</strain>
    </source>
</reference>
<evidence type="ECO:0000313" key="4">
    <source>
        <dbReference type="Proteomes" id="UP000519023"/>
    </source>
</evidence>
<dbReference type="RefSeq" id="WP_169574164.1">
    <property type="nucleotide sequence ID" value="NZ_JABBFV010000013.1"/>
</dbReference>
<proteinExistence type="predicted"/>
<dbReference type="InterPro" id="IPR029010">
    <property type="entry name" value="ThuA-like"/>
</dbReference>
<comment type="caution">
    <text evidence="3">The sequence shown here is derived from an EMBL/GenBank/DDBJ whole genome shotgun (WGS) entry which is preliminary data.</text>
</comment>
<sequence>MKTRKFSLAMLAIGGAMASASGVNAKTADPLADCRLAYAPYSSKTPIFDLLLNLRTRAILNEAIGGRLDQVPARLTSTQTPSFATIMNIDQLMLRIGGGDVAATKAWLDNRLKTIPVTDADARARCARYDRDPPVLPAEISRPALLVFDKIDGFRDGPSVDAATAALKAIAQRKKWTIIFSDKGAVFNRRDLARFDAVVWNNVSGDVLTVPQEKAFQAYLAKGGGYAGIHGAGGDPTYIWDWYADKLLGARFIGHPMTPQFQEARVIIDDKSSVIARGLGDGWTMKEEWYSFDRSPRASGARIIARLDESSYNPVGYQGTDLRMGDHPIAWSRCIGNGRVFYSATGHHLEAYSNASNLTLMENGMSWAMGLEPSLCRHGKERPRQTASRTAGK</sequence>
<evidence type="ECO:0000259" key="2">
    <source>
        <dbReference type="Pfam" id="PF06283"/>
    </source>
</evidence>
<evidence type="ECO:0000256" key="1">
    <source>
        <dbReference type="SAM" id="SignalP"/>
    </source>
</evidence>
<dbReference type="EMBL" id="JABBFV010000013">
    <property type="protein sequence ID" value="NML11720.1"/>
    <property type="molecule type" value="Genomic_DNA"/>
</dbReference>
<gene>
    <name evidence="3" type="ORF">HHL08_16450</name>
</gene>
<evidence type="ECO:0000313" key="3">
    <source>
        <dbReference type="EMBL" id="NML11720.1"/>
    </source>
</evidence>